<feature type="compositionally biased region" description="Basic and acidic residues" evidence="1">
    <location>
        <begin position="184"/>
        <end position="206"/>
    </location>
</feature>
<feature type="transmembrane region" description="Helical" evidence="2">
    <location>
        <begin position="12"/>
        <end position="31"/>
    </location>
</feature>
<protein>
    <submittedName>
        <fullName evidence="3">Uncharacterized protein</fullName>
    </submittedName>
</protein>
<gene>
    <name evidence="3" type="ORF">OJF2_58820</name>
</gene>
<keyword evidence="2" id="KW-0472">Membrane</keyword>
<dbReference type="AlphaFoldDB" id="A0A5B9W9N5"/>
<keyword evidence="2" id="KW-0812">Transmembrane</keyword>
<dbReference type="RefSeq" id="WP_148596870.1">
    <property type="nucleotide sequence ID" value="NZ_CP042997.1"/>
</dbReference>
<organism evidence="3 4">
    <name type="scientific">Aquisphaera giovannonii</name>
    <dbReference type="NCBI Taxonomy" id="406548"/>
    <lineage>
        <taxon>Bacteria</taxon>
        <taxon>Pseudomonadati</taxon>
        <taxon>Planctomycetota</taxon>
        <taxon>Planctomycetia</taxon>
        <taxon>Isosphaerales</taxon>
        <taxon>Isosphaeraceae</taxon>
        <taxon>Aquisphaera</taxon>
    </lineage>
</organism>
<feature type="transmembrane region" description="Helical" evidence="2">
    <location>
        <begin position="77"/>
        <end position="97"/>
    </location>
</feature>
<sequence length="229" mass="24358">MPAQLLIRLFDAAYVLALAAWTGSLVLAILARGRDARADRHDSSSSQRLHVLGIVAGAVALPSLVAVPLSFPEYRGPWVAVRSLAILGGLFAMLYVANLPAVTAVRRRVVVLDVLVVILISGLLAAHMSRPAPRTAGLAELPAAERAGYDEELAGIIRDMETRYGYRAEGDGDDGPRTQPGGRVGEETIREIESYYREKRRRDDARAGSGRAGPASPPPRGPTGQSAGS</sequence>
<dbReference type="EMBL" id="CP042997">
    <property type="protein sequence ID" value="QEH37292.1"/>
    <property type="molecule type" value="Genomic_DNA"/>
</dbReference>
<evidence type="ECO:0000256" key="1">
    <source>
        <dbReference type="SAM" id="MobiDB-lite"/>
    </source>
</evidence>
<name>A0A5B9W9N5_9BACT</name>
<feature type="compositionally biased region" description="Basic and acidic residues" evidence="1">
    <location>
        <begin position="166"/>
        <end position="176"/>
    </location>
</feature>
<reference evidence="3 4" key="1">
    <citation type="submission" date="2019-08" db="EMBL/GenBank/DDBJ databases">
        <title>Deep-cultivation of Planctomycetes and their phenomic and genomic characterization uncovers novel biology.</title>
        <authorList>
            <person name="Wiegand S."/>
            <person name="Jogler M."/>
            <person name="Boedeker C."/>
            <person name="Pinto D."/>
            <person name="Vollmers J."/>
            <person name="Rivas-Marin E."/>
            <person name="Kohn T."/>
            <person name="Peeters S.H."/>
            <person name="Heuer A."/>
            <person name="Rast P."/>
            <person name="Oberbeckmann S."/>
            <person name="Bunk B."/>
            <person name="Jeske O."/>
            <person name="Meyerdierks A."/>
            <person name="Storesund J.E."/>
            <person name="Kallscheuer N."/>
            <person name="Luecker S."/>
            <person name="Lage O.M."/>
            <person name="Pohl T."/>
            <person name="Merkel B.J."/>
            <person name="Hornburger P."/>
            <person name="Mueller R.-W."/>
            <person name="Bruemmer F."/>
            <person name="Labrenz M."/>
            <person name="Spormann A.M."/>
            <person name="Op den Camp H."/>
            <person name="Overmann J."/>
            <person name="Amann R."/>
            <person name="Jetten M.S.M."/>
            <person name="Mascher T."/>
            <person name="Medema M.H."/>
            <person name="Devos D.P."/>
            <person name="Kaster A.-K."/>
            <person name="Ovreas L."/>
            <person name="Rohde M."/>
            <person name="Galperin M.Y."/>
            <person name="Jogler C."/>
        </authorList>
    </citation>
    <scope>NUCLEOTIDE SEQUENCE [LARGE SCALE GENOMIC DNA]</scope>
    <source>
        <strain evidence="3 4">OJF2</strain>
    </source>
</reference>
<dbReference type="KEGG" id="agv:OJF2_58820"/>
<dbReference type="Proteomes" id="UP000324233">
    <property type="component" value="Chromosome"/>
</dbReference>
<feature type="transmembrane region" description="Helical" evidence="2">
    <location>
        <begin position="51"/>
        <end position="71"/>
    </location>
</feature>
<accession>A0A5B9W9N5</accession>
<keyword evidence="2" id="KW-1133">Transmembrane helix</keyword>
<evidence type="ECO:0000313" key="4">
    <source>
        <dbReference type="Proteomes" id="UP000324233"/>
    </source>
</evidence>
<keyword evidence="4" id="KW-1185">Reference proteome</keyword>
<feature type="region of interest" description="Disordered" evidence="1">
    <location>
        <begin position="166"/>
        <end position="229"/>
    </location>
</feature>
<evidence type="ECO:0000256" key="2">
    <source>
        <dbReference type="SAM" id="Phobius"/>
    </source>
</evidence>
<proteinExistence type="predicted"/>
<feature type="transmembrane region" description="Helical" evidence="2">
    <location>
        <begin position="109"/>
        <end position="128"/>
    </location>
</feature>
<evidence type="ECO:0000313" key="3">
    <source>
        <dbReference type="EMBL" id="QEH37292.1"/>
    </source>
</evidence>
<dbReference type="OrthoDB" id="280342at2"/>